<accession>I4YNY8</accession>
<dbReference type="Gene3D" id="3.50.50.60">
    <property type="entry name" value="FAD/NAD(P)-binding domain"/>
    <property type="match status" value="1"/>
</dbReference>
<dbReference type="InterPro" id="IPR000172">
    <property type="entry name" value="GMC_OxRdtase_N"/>
</dbReference>
<dbReference type="PIRSF" id="PIRSF000137">
    <property type="entry name" value="Alcohol_oxidase"/>
    <property type="match status" value="1"/>
</dbReference>
<evidence type="ECO:0000256" key="4">
    <source>
        <dbReference type="ARBA" id="ARBA00022827"/>
    </source>
</evidence>
<protein>
    <submittedName>
        <fullName evidence="10">Choline dehydrogenase-like flavoprotein</fullName>
    </submittedName>
</protein>
<dbReference type="Pfam" id="PF00732">
    <property type="entry name" value="GMC_oxred_N"/>
    <property type="match status" value="1"/>
</dbReference>
<dbReference type="InterPro" id="IPR036188">
    <property type="entry name" value="FAD/NAD-bd_sf"/>
</dbReference>
<dbReference type="SUPFAM" id="SSF51905">
    <property type="entry name" value="FAD/NAD(P)-binding domain"/>
    <property type="match status" value="1"/>
</dbReference>
<comment type="similarity">
    <text evidence="2 6">Belongs to the GMC oxidoreductase family.</text>
</comment>
<dbReference type="InterPro" id="IPR012132">
    <property type="entry name" value="GMC_OxRdtase"/>
</dbReference>
<dbReference type="HOGENOM" id="CLU_002865_7_1_5"/>
<dbReference type="Gene3D" id="3.30.410.40">
    <property type="match status" value="1"/>
</dbReference>
<reference evidence="10 11" key="1">
    <citation type="submission" date="2012-02" db="EMBL/GenBank/DDBJ databases">
        <title>Improved High-Quality Draft sequence of Microvirga sp. WSM3557.</title>
        <authorList>
            <consortium name="US DOE Joint Genome Institute"/>
            <person name="Lucas S."/>
            <person name="Han J."/>
            <person name="Lapidus A."/>
            <person name="Cheng J.-F."/>
            <person name="Goodwin L."/>
            <person name="Pitluck S."/>
            <person name="Peters L."/>
            <person name="Zhang X."/>
            <person name="Detter J.C."/>
            <person name="Han C."/>
            <person name="Tapia R."/>
            <person name="Land M."/>
            <person name="Hauser L."/>
            <person name="Kyrpides N."/>
            <person name="Ivanova N."/>
            <person name="Pagani I."/>
            <person name="Brau L."/>
            <person name="Yates R."/>
            <person name="O'Hara G."/>
            <person name="Rui T."/>
            <person name="Howieson J."/>
            <person name="Reeve W."/>
            <person name="Woyke T."/>
        </authorList>
    </citation>
    <scope>NUCLEOTIDE SEQUENCE [LARGE SCALE GENOMIC DNA]</scope>
    <source>
        <strain evidence="10 11">WSM3557</strain>
    </source>
</reference>
<evidence type="ECO:0000256" key="7">
    <source>
        <dbReference type="SAM" id="MobiDB-lite"/>
    </source>
</evidence>
<name>I4YNY8_9HYPH</name>
<feature type="region of interest" description="Disordered" evidence="7">
    <location>
        <begin position="547"/>
        <end position="567"/>
    </location>
</feature>
<feature type="binding site" evidence="5">
    <location>
        <begin position="96"/>
        <end position="99"/>
    </location>
    <ligand>
        <name>FAD</name>
        <dbReference type="ChEBI" id="CHEBI:57692"/>
    </ligand>
</feature>
<proteinExistence type="inferred from homology"/>
<dbReference type="PANTHER" id="PTHR11552">
    <property type="entry name" value="GLUCOSE-METHANOL-CHOLINE GMC OXIDOREDUCTASE"/>
    <property type="match status" value="1"/>
</dbReference>
<dbReference type="eggNOG" id="COG2303">
    <property type="taxonomic scope" value="Bacteria"/>
</dbReference>
<gene>
    <name evidence="10" type="ORF">MicloDRAFT_00064070</name>
</gene>
<dbReference type="Pfam" id="PF05199">
    <property type="entry name" value="GMC_oxred_C"/>
    <property type="match status" value="1"/>
</dbReference>
<evidence type="ECO:0000256" key="2">
    <source>
        <dbReference type="ARBA" id="ARBA00010790"/>
    </source>
</evidence>
<evidence type="ECO:0000256" key="3">
    <source>
        <dbReference type="ARBA" id="ARBA00022630"/>
    </source>
</evidence>
<feature type="domain" description="Glucose-methanol-choline oxidoreductase N-terminal" evidence="8">
    <location>
        <begin position="86"/>
        <end position="109"/>
    </location>
</feature>
<dbReference type="EMBL" id="JH660647">
    <property type="protein sequence ID" value="EIM25680.1"/>
    <property type="molecule type" value="Genomic_DNA"/>
</dbReference>
<feature type="binding site" evidence="5">
    <location>
        <position position="88"/>
    </location>
    <ligand>
        <name>FAD</name>
        <dbReference type="ChEBI" id="CHEBI:57692"/>
    </ligand>
</feature>
<keyword evidence="3 6" id="KW-0285">Flavoprotein</keyword>
<evidence type="ECO:0000259" key="8">
    <source>
        <dbReference type="PROSITE" id="PS00623"/>
    </source>
</evidence>
<evidence type="ECO:0000259" key="9">
    <source>
        <dbReference type="PROSITE" id="PS00624"/>
    </source>
</evidence>
<dbReference type="GO" id="GO:0016614">
    <property type="term" value="F:oxidoreductase activity, acting on CH-OH group of donors"/>
    <property type="evidence" value="ECO:0007669"/>
    <property type="project" value="InterPro"/>
</dbReference>
<feature type="domain" description="Glucose-methanol-choline oxidoreductase N-terminal" evidence="9">
    <location>
        <begin position="264"/>
        <end position="278"/>
    </location>
</feature>
<keyword evidence="4 5" id="KW-0274">FAD</keyword>
<evidence type="ECO:0000256" key="1">
    <source>
        <dbReference type="ARBA" id="ARBA00001974"/>
    </source>
</evidence>
<evidence type="ECO:0000256" key="5">
    <source>
        <dbReference type="PIRSR" id="PIRSR000137-2"/>
    </source>
</evidence>
<keyword evidence="11" id="KW-1185">Reference proteome</keyword>
<dbReference type="PROSITE" id="PS00623">
    <property type="entry name" value="GMC_OXRED_1"/>
    <property type="match status" value="1"/>
</dbReference>
<evidence type="ECO:0000313" key="11">
    <source>
        <dbReference type="Proteomes" id="UP000003947"/>
    </source>
</evidence>
<evidence type="ECO:0000256" key="6">
    <source>
        <dbReference type="RuleBase" id="RU003968"/>
    </source>
</evidence>
<dbReference type="PATRIC" id="fig|864069.3.peg.6861"/>
<dbReference type="STRING" id="864069.MicloDRAFT_00064070"/>
<dbReference type="GO" id="GO:0050660">
    <property type="term" value="F:flavin adenine dinucleotide binding"/>
    <property type="evidence" value="ECO:0007669"/>
    <property type="project" value="InterPro"/>
</dbReference>
<dbReference type="AlphaFoldDB" id="I4YNY8"/>
<feature type="binding site" evidence="5">
    <location>
        <position position="228"/>
    </location>
    <ligand>
        <name>FAD</name>
        <dbReference type="ChEBI" id="CHEBI:57692"/>
    </ligand>
</feature>
<dbReference type="SUPFAM" id="SSF54373">
    <property type="entry name" value="FAD-linked reductases, C-terminal domain"/>
    <property type="match status" value="1"/>
</dbReference>
<dbReference type="Proteomes" id="UP000003947">
    <property type="component" value="Unassembled WGS sequence"/>
</dbReference>
<dbReference type="InterPro" id="IPR007867">
    <property type="entry name" value="GMC_OxRtase_C"/>
</dbReference>
<dbReference type="PANTHER" id="PTHR11552:SF147">
    <property type="entry name" value="CHOLINE DEHYDROGENASE, MITOCHONDRIAL"/>
    <property type="match status" value="1"/>
</dbReference>
<organism evidence="10 11">
    <name type="scientific">Microvirga lotononidis</name>
    <dbReference type="NCBI Taxonomy" id="864069"/>
    <lineage>
        <taxon>Bacteria</taxon>
        <taxon>Pseudomonadati</taxon>
        <taxon>Pseudomonadota</taxon>
        <taxon>Alphaproteobacteria</taxon>
        <taxon>Hyphomicrobiales</taxon>
        <taxon>Methylobacteriaceae</taxon>
        <taxon>Microvirga</taxon>
    </lineage>
</organism>
<evidence type="ECO:0000313" key="10">
    <source>
        <dbReference type="EMBL" id="EIM25680.1"/>
    </source>
</evidence>
<comment type="cofactor">
    <cofactor evidence="1 5">
        <name>FAD</name>
        <dbReference type="ChEBI" id="CHEBI:57692"/>
    </cofactor>
</comment>
<dbReference type="PROSITE" id="PS00624">
    <property type="entry name" value="GMC_OXRED_2"/>
    <property type="match status" value="1"/>
</dbReference>
<sequence>MTGEAMTERFDYIIVGGGSSGSVAAARLVNEGRRVLLLEGGYSHRHPLLDMPPGIFKMINGSKYMRYHHTVPQEHLDGRVHDIPQANVLGGGSSVNAQVYMRGRPSDYEEWHEMLHGENDYPGWSWADVLPHFRTMEGNNRFYNDLHGADGPLLVSDPGHINDMSRWFVQAIQALGEPFNPDFNGPTQRGVGFYQFMNRRGRRSSAAYAFLAPLADNPNLVVRLQSRVRRIEIENGRAVGVTYRDAHGADHKVFADGEVIVASGALVTPQLLMLSGIGPADQLREHGIDCIADLPGIGENLIDHPEVPLIAKANGPYGYYKQGVGWRMLLNGIHFRLFGSGPILSAGVEAGAFVNPTDPNAEPTIQAFCVPIIYLDRDTLGLVDDTYGLTITTVVVKPKSRGYVRLRSGNPDDMPLVSPNLLRHPDDARAMIDAQRFFIRAFQTTPLKERIERISIPDPSDLSDEAIMKHCRRFVKTNYHPSGTCRMGTASDPMAVLDSRLRVRGIENLRVCDLSAMPNINAGNTNAPAMMMGSRCAELLTEHATVSTSQFGPRLSERHDMSVSTLS</sequence>